<dbReference type="EMBL" id="DS547107">
    <property type="protein sequence ID" value="EDR06773.1"/>
    <property type="molecule type" value="Genomic_DNA"/>
</dbReference>
<protein>
    <submittedName>
        <fullName evidence="2">Predicted protein</fullName>
    </submittedName>
</protein>
<dbReference type="GeneID" id="6078304"/>
<name>B0DF22_LACBS</name>
<dbReference type="AlphaFoldDB" id="B0DF22"/>
<gene>
    <name evidence="2" type="ORF">LACBIDRAFT_299639</name>
</gene>
<dbReference type="KEGG" id="lbc:LACBIDRAFT_299639"/>
<evidence type="ECO:0000313" key="2">
    <source>
        <dbReference type="EMBL" id="EDR06773.1"/>
    </source>
</evidence>
<dbReference type="RefSeq" id="XP_001882620.1">
    <property type="nucleotide sequence ID" value="XM_001882585.1"/>
</dbReference>
<organism evidence="3">
    <name type="scientific">Laccaria bicolor (strain S238N-H82 / ATCC MYA-4686)</name>
    <name type="common">Bicoloured deceiver</name>
    <name type="synonym">Laccaria laccata var. bicolor</name>
    <dbReference type="NCBI Taxonomy" id="486041"/>
    <lineage>
        <taxon>Eukaryota</taxon>
        <taxon>Fungi</taxon>
        <taxon>Dikarya</taxon>
        <taxon>Basidiomycota</taxon>
        <taxon>Agaricomycotina</taxon>
        <taxon>Agaricomycetes</taxon>
        <taxon>Agaricomycetidae</taxon>
        <taxon>Agaricales</taxon>
        <taxon>Agaricineae</taxon>
        <taxon>Hydnangiaceae</taxon>
        <taxon>Laccaria</taxon>
    </lineage>
</organism>
<dbReference type="Proteomes" id="UP000001194">
    <property type="component" value="Unassembled WGS sequence"/>
</dbReference>
<reference evidence="2 3" key="1">
    <citation type="journal article" date="2008" name="Nature">
        <title>The genome of Laccaria bicolor provides insights into mycorrhizal symbiosis.</title>
        <authorList>
            <person name="Martin F."/>
            <person name="Aerts A."/>
            <person name="Ahren D."/>
            <person name="Brun A."/>
            <person name="Danchin E.G.J."/>
            <person name="Duchaussoy F."/>
            <person name="Gibon J."/>
            <person name="Kohler A."/>
            <person name="Lindquist E."/>
            <person name="Pereda V."/>
            <person name="Salamov A."/>
            <person name="Shapiro H.J."/>
            <person name="Wuyts J."/>
            <person name="Blaudez D."/>
            <person name="Buee M."/>
            <person name="Brokstein P."/>
            <person name="Canbaeck B."/>
            <person name="Cohen D."/>
            <person name="Courty P.E."/>
            <person name="Coutinho P.M."/>
            <person name="Delaruelle C."/>
            <person name="Detter J.C."/>
            <person name="Deveau A."/>
            <person name="DiFazio S."/>
            <person name="Duplessis S."/>
            <person name="Fraissinet-Tachet L."/>
            <person name="Lucic E."/>
            <person name="Frey-Klett P."/>
            <person name="Fourrey C."/>
            <person name="Feussner I."/>
            <person name="Gay G."/>
            <person name="Grimwood J."/>
            <person name="Hoegger P.J."/>
            <person name="Jain P."/>
            <person name="Kilaru S."/>
            <person name="Labbe J."/>
            <person name="Lin Y.C."/>
            <person name="Legue V."/>
            <person name="Le Tacon F."/>
            <person name="Marmeisse R."/>
            <person name="Melayah D."/>
            <person name="Montanini B."/>
            <person name="Muratet M."/>
            <person name="Nehls U."/>
            <person name="Niculita-Hirzel H."/>
            <person name="Oudot-Le Secq M.P."/>
            <person name="Peter M."/>
            <person name="Quesneville H."/>
            <person name="Rajashekar B."/>
            <person name="Reich M."/>
            <person name="Rouhier N."/>
            <person name="Schmutz J."/>
            <person name="Yin T."/>
            <person name="Chalot M."/>
            <person name="Henrissat B."/>
            <person name="Kuees U."/>
            <person name="Lucas S."/>
            <person name="Van de Peer Y."/>
            <person name="Podila G.K."/>
            <person name="Polle A."/>
            <person name="Pukkila P.J."/>
            <person name="Richardson P.M."/>
            <person name="Rouze P."/>
            <person name="Sanders I.R."/>
            <person name="Stajich J.E."/>
            <person name="Tunlid A."/>
            <person name="Tuskan G."/>
            <person name="Grigoriev I.V."/>
        </authorList>
    </citation>
    <scope>NUCLEOTIDE SEQUENCE [LARGE SCALE GENOMIC DNA]</scope>
    <source>
        <strain evidence="3">S238N-H82 / ATCC MYA-4686</strain>
    </source>
</reference>
<keyword evidence="3" id="KW-1185">Reference proteome</keyword>
<dbReference type="HOGENOM" id="CLU_2277963_0_0_1"/>
<feature type="region of interest" description="Disordered" evidence="1">
    <location>
        <begin position="1"/>
        <end position="41"/>
    </location>
</feature>
<sequence>MTDKEWMGSSTANNTLGHVDCPHPPHQPCMGQRQLAATSTPPDQLRHHVRCSLACHVELSCLVSYHHYGGCCPRHLFVQTLPNWKLAGPDRFVPARLAAEPY</sequence>
<evidence type="ECO:0000313" key="3">
    <source>
        <dbReference type="Proteomes" id="UP000001194"/>
    </source>
</evidence>
<dbReference type="InParanoid" id="B0DF22"/>
<accession>B0DF22</accession>
<evidence type="ECO:0000256" key="1">
    <source>
        <dbReference type="SAM" id="MobiDB-lite"/>
    </source>
</evidence>
<proteinExistence type="predicted"/>